<keyword evidence="3" id="KW-0732">Signal</keyword>
<accession>G0AH39</accession>
<evidence type="ECO:0000256" key="3">
    <source>
        <dbReference type="ARBA" id="ARBA00022729"/>
    </source>
</evidence>
<keyword evidence="5" id="KW-1185">Reference proteome</keyword>
<dbReference type="RefSeq" id="WP_014006436.1">
    <property type="nucleotide sequence ID" value="NC_015856.1"/>
</dbReference>
<reference evidence="4 5" key="4">
    <citation type="journal article" date="2010" name="Environ. Microbiol.">
        <title>The bacterial genus Collimonas: mycophagy, weathering and other adaptive solutions to life in oligotrophic soil environments.</title>
        <authorList>
            <person name="Leveau J.H."/>
            <person name="Uroz S."/>
            <person name="de Boer W."/>
        </authorList>
    </citation>
    <scope>NUCLEOTIDE SEQUENCE [LARGE SCALE GENOMIC DNA]</scope>
    <source>
        <strain evidence="4 5">Ter331</strain>
    </source>
</reference>
<dbReference type="Gene3D" id="2.40.160.10">
    <property type="entry name" value="Porin"/>
    <property type="match status" value="1"/>
</dbReference>
<name>G0AH39_COLFT</name>
<comment type="similarity">
    <text evidence="1">Belongs to the outer membrane porin (Opr) (TC 1.B.25) family.</text>
</comment>
<evidence type="ECO:0000256" key="2">
    <source>
        <dbReference type="ARBA" id="ARBA00022448"/>
    </source>
</evidence>
<dbReference type="GO" id="GO:0016020">
    <property type="term" value="C:membrane"/>
    <property type="evidence" value="ECO:0007669"/>
    <property type="project" value="InterPro"/>
</dbReference>
<reference evidence="4 5" key="3">
    <citation type="journal article" date="2008" name="FEMS Microbiol. Ecol.">
        <title>Identification and characterization of genes underlying chitinolysis in Collimonas fungivorans Ter331.</title>
        <authorList>
            <person name="Fritsche K."/>
            <person name="de Boer W."/>
            <person name="Gerards S."/>
            <person name="van den Berg M."/>
            <person name="van Veen J.A."/>
            <person name="Leveau J.H."/>
        </authorList>
    </citation>
    <scope>NUCLEOTIDE SEQUENCE [LARGE SCALE GENOMIC DNA]</scope>
    <source>
        <strain evidence="4 5">Ter331</strain>
    </source>
</reference>
<reference evidence="4 5" key="5">
    <citation type="journal article" date="2011" name="ISME J.">
        <title>Dual transcriptional profiling of a bacterial/fungal confrontation: Collimonas fungivorans versus Aspergillus niger.</title>
        <authorList>
            <person name="Mela F."/>
            <person name="Fritsche K."/>
            <person name="de Boer W."/>
            <person name="van Veen J.A."/>
            <person name="de Graaff L.H."/>
            <person name="van den Berg M."/>
            <person name="Leveau J.H."/>
        </authorList>
    </citation>
    <scope>NUCLEOTIDE SEQUENCE [LARGE SCALE GENOMIC DNA]</scope>
    <source>
        <strain evidence="4 5">Ter331</strain>
    </source>
</reference>
<dbReference type="HOGENOM" id="CLU_042378_2_0_4"/>
<dbReference type="Proteomes" id="UP000008392">
    <property type="component" value="Chromosome"/>
</dbReference>
<dbReference type="PANTHER" id="PTHR34596">
    <property type="entry name" value="CHITOPORIN"/>
    <property type="match status" value="1"/>
</dbReference>
<evidence type="ECO:0000256" key="1">
    <source>
        <dbReference type="ARBA" id="ARBA00009075"/>
    </source>
</evidence>
<reference evidence="4 5" key="1">
    <citation type="journal article" date="2004" name="Environ. Microbiol.">
        <title>Phylogeny-function analysis of (meta)genomic libraries: screening for expression of ribosomal RNA genes by large-insert library fluorescent in situ hybridization (LIL-FISH).</title>
        <authorList>
            <person name="Leveau J.H."/>
            <person name="Gerards S."/>
            <person name="de Boer W."/>
            <person name="van Veen J.A."/>
        </authorList>
    </citation>
    <scope>NUCLEOTIDE SEQUENCE [LARGE SCALE GENOMIC DNA]</scope>
    <source>
        <strain evidence="4 5">Ter331</strain>
    </source>
</reference>
<organism evidence="4 5">
    <name type="scientific">Collimonas fungivorans (strain Ter331)</name>
    <dbReference type="NCBI Taxonomy" id="1005048"/>
    <lineage>
        <taxon>Bacteria</taxon>
        <taxon>Pseudomonadati</taxon>
        <taxon>Pseudomonadota</taxon>
        <taxon>Betaproteobacteria</taxon>
        <taxon>Burkholderiales</taxon>
        <taxon>Oxalobacteraceae</taxon>
        <taxon>Collimonas</taxon>
    </lineage>
</organism>
<reference evidence="5" key="6">
    <citation type="submission" date="2011-05" db="EMBL/GenBank/DDBJ databases">
        <title>Complete sequence of Collimonas fungivorans Ter331.</title>
        <authorList>
            <person name="Leveau J.H."/>
        </authorList>
    </citation>
    <scope>NUCLEOTIDE SEQUENCE [LARGE SCALE GENOMIC DNA]</scope>
    <source>
        <strain evidence="5">Ter331</strain>
    </source>
</reference>
<gene>
    <name evidence="4" type="ordered locus">CFU_2456</name>
</gene>
<dbReference type="STRING" id="1005048.CFU_2456"/>
<keyword evidence="2" id="KW-0813">Transport</keyword>
<dbReference type="PANTHER" id="PTHR34596:SF2">
    <property type="entry name" value="CHITOPORIN"/>
    <property type="match status" value="1"/>
</dbReference>
<dbReference type="GO" id="GO:0016787">
    <property type="term" value="F:hydrolase activity"/>
    <property type="evidence" value="ECO:0007669"/>
    <property type="project" value="UniProtKB-KW"/>
</dbReference>
<evidence type="ECO:0000313" key="4">
    <source>
        <dbReference type="EMBL" id="AEK62283.1"/>
    </source>
</evidence>
<protein>
    <submittedName>
        <fullName evidence="4">Outer membrane porin for cationic amino acids and peptides</fullName>
        <ecNumber evidence="4">3.4.21.-</ecNumber>
    </submittedName>
</protein>
<dbReference type="InterPro" id="IPR023614">
    <property type="entry name" value="Porin_dom_sf"/>
</dbReference>
<reference evidence="4 5" key="2">
    <citation type="journal article" date="2006" name="J. Microbiol. Methods">
        <title>Genomic flank-sequencing of plasposon insertion sites for rapid identification of functional genes.</title>
        <authorList>
            <person name="Leveau J.H."/>
            <person name="Gerards S."/>
            <person name="Fritsche K."/>
            <person name="Zondag G."/>
            <person name="van Veen J.A."/>
        </authorList>
    </citation>
    <scope>NUCLEOTIDE SEQUENCE [LARGE SCALE GENOMIC DNA]</scope>
    <source>
        <strain evidence="4 5">Ter331</strain>
    </source>
</reference>
<dbReference type="KEGG" id="cfu:CFU_2456"/>
<sequence>MRIHDAARYLTPLAAIAMMNTPAAGAEAGASHAAAVAVHARAAGRAEEHGEHGVIDGEAIDQTHSAPLSPVTMSRQADSQGLLAGSHLKFLLRSYTDHLETRGANTRNAWVLGSQLNFESGFSTGPIGFGVDAGLFSALKLNGGSGAGNMVHVDPDGGGGNRAAWTYLGLYDLKARASNTVLKYGAQILHNPFLEPHDNRALPPTFLGTSIISAEIAGLNLAAGSFTKTYARGQTRPQPLGTVYGGTQFKRFSYLGGDYSYDPDTRFSLYASRAENVWDQYYSAFSHSMGDAKAIRWTGQLNYYATRNQGSSQQGPINTNAYSIALSAQHQAHTVMLAYQKIQGRQFFDYVGEGAGDFLSNSMNVDYNAPGEQSLQLRHTVDFGSYGLPGLKIMSWLVQGWGADASAVAANYADPASSLHGLYWKNGEAVHGRHWEIGMIPTYVIQGGSLKGSSINLTLMHHHATSHYSDPSNNIYRLVLNMPFDIF</sequence>
<dbReference type="EC" id="3.4.21.-" evidence="4"/>
<dbReference type="InterPro" id="IPR005318">
    <property type="entry name" value="OM_porin_bac"/>
</dbReference>
<dbReference type="GO" id="GO:0015288">
    <property type="term" value="F:porin activity"/>
    <property type="evidence" value="ECO:0007669"/>
    <property type="project" value="TreeGrafter"/>
</dbReference>
<dbReference type="eggNOG" id="ENOG502Z9P4">
    <property type="taxonomic scope" value="Bacteria"/>
</dbReference>
<evidence type="ECO:0000313" key="5">
    <source>
        <dbReference type="Proteomes" id="UP000008392"/>
    </source>
</evidence>
<keyword evidence="4" id="KW-0378">Hydrolase</keyword>
<dbReference type="AlphaFoldDB" id="G0AH39"/>
<proteinExistence type="inferred from homology"/>
<dbReference type="Pfam" id="PF03573">
    <property type="entry name" value="OprD"/>
    <property type="match status" value="1"/>
</dbReference>
<dbReference type="EMBL" id="CP002745">
    <property type="protein sequence ID" value="AEK62283.1"/>
    <property type="molecule type" value="Genomic_DNA"/>
</dbReference>